<reference evidence="1 2" key="1">
    <citation type="journal article" date="2021" name="Nat. Commun.">
        <title>Genetic determinants of endophytism in the Arabidopsis root mycobiome.</title>
        <authorList>
            <person name="Mesny F."/>
            <person name="Miyauchi S."/>
            <person name="Thiergart T."/>
            <person name="Pickel B."/>
            <person name="Atanasova L."/>
            <person name="Karlsson M."/>
            <person name="Huettel B."/>
            <person name="Barry K.W."/>
            <person name="Haridas S."/>
            <person name="Chen C."/>
            <person name="Bauer D."/>
            <person name="Andreopoulos W."/>
            <person name="Pangilinan J."/>
            <person name="LaButti K."/>
            <person name="Riley R."/>
            <person name="Lipzen A."/>
            <person name="Clum A."/>
            <person name="Drula E."/>
            <person name="Henrissat B."/>
            <person name="Kohler A."/>
            <person name="Grigoriev I.V."/>
            <person name="Martin F.M."/>
            <person name="Hacquard S."/>
        </authorList>
    </citation>
    <scope>NUCLEOTIDE SEQUENCE [LARGE SCALE GENOMIC DNA]</scope>
    <source>
        <strain evidence="1 2">MPI-CAGE-CH-0241</strain>
    </source>
</reference>
<dbReference type="AlphaFoldDB" id="A0A9P9ALE5"/>
<gene>
    <name evidence="1" type="ORF">B0T10DRAFT_463823</name>
</gene>
<protein>
    <submittedName>
        <fullName evidence="1">Uncharacterized protein</fullName>
    </submittedName>
</protein>
<evidence type="ECO:0000313" key="2">
    <source>
        <dbReference type="Proteomes" id="UP000777438"/>
    </source>
</evidence>
<name>A0A9P9ALE5_9HYPO</name>
<dbReference type="Proteomes" id="UP000777438">
    <property type="component" value="Unassembled WGS sequence"/>
</dbReference>
<dbReference type="OrthoDB" id="4996232at2759"/>
<evidence type="ECO:0000313" key="1">
    <source>
        <dbReference type="EMBL" id="KAH6880752.1"/>
    </source>
</evidence>
<keyword evidence="2" id="KW-1185">Reference proteome</keyword>
<sequence>MVTKQPVDDNAGSKRATDFHNAMLGLPGYGDDSMMYILRYVVQVKQKLRQCDFEEFMKYFNQLGSLWPEANQEAAEPEGGNSRYERAQELKRLALGKIQDHPDLVRDFEQFASSGRAVTRTFGALEKK</sequence>
<organism evidence="1 2">
    <name type="scientific">Thelonectria olida</name>
    <dbReference type="NCBI Taxonomy" id="1576542"/>
    <lineage>
        <taxon>Eukaryota</taxon>
        <taxon>Fungi</taxon>
        <taxon>Dikarya</taxon>
        <taxon>Ascomycota</taxon>
        <taxon>Pezizomycotina</taxon>
        <taxon>Sordariomycetes</taxon>
        <taxon>Hypocreomycetidae</taxon>
        <taxon>Hypocreales</taxon>
        <taxon>Nectriaceae</taxon>
        <taxon>Thelonectria</taxon>
    </lineage>
</organism>
<comment type="caution">
    <text evidence="1">The sequence shown here is derived from an EMBL/GenBank/DDBJ whole genome shotgun (WGS) entry which is preliminary data.</text>
</comment>
<accession>A0A9P9ALE5</accession>
<proteinExistence type="predicted"/>
<dbReference type="EMBL" id="JAGPYM010000025">
    <property type="protein sequence ID" value="KAH6880752.1"/>
    <property type="molecule type" value="Genomic_DNA"/>
</dbReference>